<dbReference type="OrthoDB" id="5607at2759"/>
<feature type="compositionally biased region" description="Basic and acidic residues" evidence="6">
    <location>
        <begin position="143"/>
        <end position="158"/>
    </location>
</feature>
<dbReference type="InterPro" id="IPR023170">
    <property type="entry name" value="HhH_base_excis_C"/>
</dbReference>
<protein>
    <submittedName>
        <fullName evidence="9">Protein ROS1</fullName>
    </submittedName>
</protein>
<keyword evidence="2" id="KW-0004">4Fe-4S</keyword>
<dbReference type="Pfam" id="PF15629">
    <property type="entry name" value="Perm-CXXC"/>
    <property type="match status" value="1"/>
</dbReference>
<feature type="region of interest" description="Disordered" evidence="6">
    <location>
        <begin position="1363"/>
        <end position="1422"/>
    </location>
</feature>
<sequence length="2000" mass="225342">MKKKSKFINNLGKGEKKEENILLISPTIFSHPTKTANLKTTPKESYNFAFPFPFLFAEIYDPCDGEDKARQALATKEEVENSNAMGSTNSAFLRMIDLNKTACDSENVAGFRFLDKQVTEDGASHYASQPINGSDPTSTSSQKQDEDGRENDGIDLNKRPKRRPRKKYWPKVVSEDKPTRILKARTTKPATPKCVSVEKKVSGKRKYVRRGSRKNLATPSDVMVIDREDEVGDKMVCEGKRERAPELKMLTPAAPSHGSGKKMPRKREYLGKTNSLKTCKRTLSFDSENHFQNDGFIARNTSQCQLQNSCRSASTFDSENHAKEETTIKVDVSPSQAQNCLGGKKSGALVSHCSNHRGLANTQVEKSVQEYNHKATNHTDHQHVQKRKFKVNQCCSESRKIRSVFPEICKKKRMRQRRRTDMSSITWSPISTGTYKRQDITCSKYNVNSGCKTLKRTNQKGAPKFTQELHNVVCNSKMSCYSPPANNDTEEPTTSMGLLQSMTTINDGSCTKVEIFYRPEGKTTKKRSNMSLLRRNIDDLIALLPIKKDDSIPFLPKKKGCGSILVTKKKRSKEYSRRSNVTDFPASPLCNCNHLPGERQEQVLDISRGPESCNDSFVNSAFHDQEIEGSLAKDALLFGHNHETTVAEKWPQDNSESQYSRSEGSLSRFALSGKNYERSATWNDSGPSIVGDAKNTQMESFNNDSDFHNNRTYGNPQENTHFQPSSKSRVLILVPNHGSNSSIFYQAVDAGTQEESINVRGDKLMCLSDEQNALLKQDRTACDDETGHHTLVPVEEQYQIAYGSNGGHGTSQTNGAYVRERKITELCPNTVQYAVNLEFQITRNEKIPSEHEDFLLNTKSRGLQELDLDALLRKFTCMHISDVQNQLLVHYQNAHGPNSRDDTLIPYQKQDQNAHDPTNMHRTLVPYQGPITQGPNLRNGTLVPFQKQDQNAHDPTNKHRTLVPYKGPFEPIKKRRELAKVNLDPETMKVWNQLMDKKLGEGETKADEEKDKRWAEERNLFTGRVNAFVASMNDIQGNRRFKKWKGSVVDSVCGVFLTQNVSDHLSSSAYMSLASKFPARNCRATEENLQIKDSQESVASNTESVGATDDSEGNELLGGETEPDEWENGATLAFGAQGAGLEETQGSRVVKDAVAPHKSEALSKEQTTEGSQFLSACSSVPDLGPTNTHFSIKTSGGFAEPQPSEKTTLLQKLCYSHESSILTFKESSENEYANQRGIEFENKNLYSDRANDLECNQDAYAFEPAVFSNLVMDHLDILNFKKVNVEDINNEWMLIEDSCLEVIVEQKKPRTTQEAATDYSYASNRFCLPPGYRSQAEHGIEKCSHNCNSHRVERTNFQAKKRLADEPENSVDEMAQSQKGKMHPGVSNTMNRKRSKGKNTNSFEQQLSSSMPFDKTKIGPPRTVVKKVEKEEEIDWDKLRRIYSSVEPRSSDHMDSVDWEAVRCAQNIEIARAIQNRGQHNIIARRIKDFLNRVVDLHKSIDLEWLRNVPPDLAKEYLLKINGLGLKSVECMRLLTLQNIAFPVDTNVARITVRLGWVPLQPLPGGLQIHLLEQYPLMDIVQKYLWPRLCTLDQRTLYELHYHLITFGKVFCTKKNPNCNACPMKGDCRHFASAIASARLGLPAPVDKSLISTEIPNVTAENPILDTNPTALFLPEPNPFSGFGNQTKKSEPIIEEPASPEPEYAPIMEVPASPEPEYAPIMEVPASPEAELEHSKLQERDIEDFFKDDSNPDEIIRINLSLDEFTTHLQNLEKNQFMLHNNDMSKALVPLEAASIPMPKLKSVSRLRTEHQVYVLPDTHPLLTELDKRECDDPCPYLLAIWKPGETANSFEPPTKTCNSQSRELCNKKTCSYCNSVKEQNSNTICGTILIPSRTAMKGRFPLNGTYFQVNEVFADDETSQNPINVPRQWIWHLERRTAYFGSSTAAIFRGLSADAIRTCFKEGFICVRGFETRTGTPRPLAKRLHVSASKLGKGRPDDE</sequence>
<gene>
    <name evidence="9" type="ORF">CJ030_MR1G013970</name>
</gene>
<feature type="compositionally biased region" description="Polar residues" evidence="6">
    <location>
        <begin position="126"/>
        <end position="142"/>
    </location>
</feature>
<dbReference type="Proteomes" id="UP000516437">
    <property type="component" value="Chromosome 1"/>
</dbReference>
<accession>A0A6A1WIL0</accession>
<evidence type="ECO:0000259" key="8">
    <source>
        <dbReference type="Pfam" id="PF15629"/>
    </source>
</evidence>
<dbReference type="PANTHER" id="PTHR46213:SF16">
    <property type="entry name" value="HHH-GPD DOMAIN-CONTAINING PROTEIN"/>
    <property type="match status" value="1"/>
</dbReference>
<keyword evidence="4" id="KW-0408">Iron</keyword>
<comment type="caution">
    <text evidence="9">The sequence shown here is derived from an EMBL/GenBank/DDBJ whole genome shotgun (WGS) entry which is preliminary data.</text>
</comment>
<dbReference type="GO" id="GO:0019104">
    <property type="term" value="F:DNA N-glycosylase activity"/>
    <property type="evidence" value="ECO:0007669"/>
    <property type="project" value="InterPro"/>
</dbReference>
<keyword evidence="10" id="KW-1185">Reference proteome</keyword>
<dbReference type="InterPro" id="IPR044811">
    <property type="entry name" value="DME/ROS1"/>
</dbReference>
<dbReference type="GO" id="GO:0046872">
    <property type="term" value="F:metal ion binding"/>
    <property type="evidence" value="ECO:0007669"/>
    <property type="project" value="UniProtKB-KW"/>
</dbReference>
<evidence type="ECO:0000256" key="3">
    <source>
        <dbReference type="ARBA" id="ARBA00022723"/>
    </source>
</evidence>
<evidence type="ECO:0000256" key="2">
    <source>
        <dbReference type="ARBA" id="ARBA00022485"/>
    </source>
</evidence>
<evidence type="ECO:0000256" key="4">
    <source>
        <dbReference type="ARBA" id="ARBA00023004"/>
    </source>
</evidence>
<dbReference type="SUPFAM" id="SSF48150">
    <property type="entry name" value="DNA-glycosylase"/>
    <property type="match status" value="1"/>
</dbReference>
<dbReference type="InterPro" id="IPR003651">
    <property type="entry name" value="Endonuclease3_FeS-loop_motif"/>
</dbReference>
<dbReference type="InterPro" id="IPR028925">
    <property type="entry name" value="RRM_DME"/>
</dbReference>
<feature type="compositionally biased region" description="Basic and acidic residues" evidence="6">
    <location>
        <begin position="1149"/>
        <end position="1167"/>
    </location>
</feature>
<dbReference type="GO" id="GO:0141166">
    <property type="term" value="P:chromosomal 5-methylcytosine DNA demethylation pathway"/>
    <property type="evidence" value="ECO:0007669"/>
    <property type="project" value="InterPro"/>
</dbReference>
<evidence type="ECO:0000256" key="1">
    <source>
        <dbReference type="ARBA" id="ARBA00001966"/>
    </source>
</evidence>
<evidence type="ECO:0000256" key="5">
    <source>
        <dbReference type="ARBA" id="ARBA00023014"/>
    </source>
</evidence>
<dbReference type="Pfam" id="PF15628">
    <property type="entry name" value="RRM_DME"/>
    <property type="match status" value="1"/>
</dbReference>
<feature type="region of interest" description="Disordered" evidence="6">
    <location>
        <begin position="1088"/>
        <end position="1126"/>
    </location>
</feature>
<feature type="region of interest" description="Disordered" evidence="6">
    <location>
        <begin position="1148"/>
        <end position="1170"/>
    </location>
</feature>
<evidence type="ECO:0000313" key="9">
    <source>
        <dbReference type="EMBL" id="KAB1224974.1"/>
    </source>
</evidence>
<keyword evidence="5" id="KW-0411">Iron-sulfur</keyword>
<feature type="region of interest" description="Disordered" evidence="6">
    <location>
        <begin position="125"/>
        <end position="193"/>
    </location>
</feature>
<dbReference type="InterPro" id="IPR011257">
    <property type="entry name" value="DNA_glycosylase"/>
</dbReference>
<dbReference type="SMART" id="SM00525">
    <property type="entry name" value="FES"/>
    <property type="match status" value="1"/>
</dbReference>
<reference evidence="9 10" key="1">
    <citation type="journal article" date="2019" name="Plant Biotechnol. J.">
        <title>The red bayberry genome and genetic basis of sex determination.</title>
        <authorList>
            <person name="Jia H.M."/>
            <person name="Jia H.J."/>
            <person name="Cai Q.L."/>
            <person name="Wang Y."/>
            <person name="Zhao H.B."/>
            <person name="Yang W.F."/>
            <person name="Wang G.Y."/>
            <person name="Li Y.H."/>
            <person name="Zhan D.L."/>
            <person name="Shen Y.T."/>
            <person name="Niu Q.F."/>
            <person name="Chang L."/>
            <person name="Qiu J."/>
            <person name="Zhao L."/>
            <person name="Xie H.B."/>
            <person name="Fu W.Y."/>
            <person name="Jin J."/>
            <person name="Li X.W."/>
            <person name="Jiao Y."/>
            <person name="Zhou C.C."/>
            <person name="Tu T."/>
            <person name="Chai C.Y."/>
            <person name="Gao J.L."/>
            <person name="Fan L.J."/>
            <person name="van de Weg E."/>
            <person name="Wang J.Y."/>
            <person name="Gao Z.S."/>
        </authorList>
    </citation>
    <scope>NUCLEOTIDE SEQUENCE [LARGE SCALE GENOMIC DNA]</scope>
    <source>
        <tissue evidence="9">Leaves</tissue>
    </source>
</reference>
<dbReference type="Gene3D" id="1.10.1670.10">
    <property type="entry name" value="Helix-hairpin-Helix base-excision DNA repair enzymes (C-terminal)"/>
    <property type="match status" value="1"/>
</dbReference>
<dbReference type="GO" id="GO:0035514">
    <property type="term" value="F:DNA demethylase activity"/>
    <property type="evidence" value="ECO:0007669"/>
    <property type="project" value="InterPro"/>
</dbReference>
<feature type="domain" description="Demeter RRM-fold" evidence="7">
    <location>
        <begin position="1887"/>
        <end position="1987"/>
    </location>
</feature>
<dbReference type="PANTHER" id="PTHR46213">
    <property type="entry name" value="TRANSCRIPTIONAL ACTIVATOR DEMETER"/>
    <property type="match status" value="1"/>
</dbReference>
<proteinExistence type="predicted"/>
<evidence type="ECO:0000313" key="10">
    <source>
        <dbReference type="Proteomes" id="UP000516437"/>
    </source>
</evidence>
<dbReference type="EMBL" id="RXIC02000019">
    <property type="protein sequence ID" value="KAB1224974.1"/>
    <property type="molecule type" value="Genomic_DNA"/>
</dbReference>
<evidence type="ECO:0000256" key="6">
    <source>
        <dbReference type="SAM" id="MobiDB-lite"/>
    </source>
</evidence>
<keyword evidence="3" id="KW-0479">Metal-binding</keyword>
<organism evidence="9 10">
    <name type="scientific">Morella rubra</name>
    <name type="common">Chinese bayberry</name>
    <dbReference type="NCBI Taxonomy" id="262757"/>
    <lineage>
        <taxon>Eukaryota</taxon>
        <taxon>Viridiplantae</taxon>
        <taxon>Streptophyta</taxon>
        <taxon>Embryophyta</taxon>
        <taxon>Tracheophyta</taxon>
        <taxon>Spermatophyta</taxon>
        <taxon>Magnoliopsida</taxon>
        <taxon>eudicotyledons</taxon>
        <taxon>Gunneridae</taxon>
        <taxon>Pentapetalae</taxon>
        <taxon>rosids</taxon>
        <taxon>fabids</taxon>
        <taxon>Fagales</taxon>
        <taxon>Myricaceae</taxon>
        <taxon>Morella</taxon>
    </lineage>
</organism>
<feature type="compositionally biased region" description="Polar residues" evidence="6">
    <location>
        <begin position="1398"/>
        <end position="1411"/>
    </location>
</feature>
<dbReference type="GO" id="GO:0051539">
    <property type="term" value="F:4 iron, 4 sulfur cluster binding"/>
    <property type="evidence" value="ECO:0007669"/>
    <property type="project" value="UniProtKB-KW"/>
</dbReference>
<dbReference type="InterPro" id="IPR028924">
    <property type="entry name" value="Perm-CXXC"/>
</dbReference>
<feature type="compositionally biased region" description="Polar residues" evidence="6">
    <location>
        <begin position="1096"/>
        <end position="1105"/>
    </location>
</feature>
<comment type="cofactor">
    <cofactor evidence="1">
        <name>[4Fe-4S] cluster</name>
        <dbReference type="ChEBI" id="CHEBI:49883"/>
    </cofactor>
</comment>
<feature type="compositionally biased region" description="Basic residues" evidence="6">
    <location>
        <begin position="159"/>
        <end position="169"/>
    </location>
</feature>
<name>A0A6A1WIL0_9ROSI</name>
<dbReference type="GO" id="GO:0006281">
    <property type="term" value="P:DNA repair"/>
    <property type="evidence" value="ECO:0007669"/>
    <property type="project" value="InterPro"/>
</dbReference>
<evidence type="ECO:0000259" key="7">
    <source>
        <dbReference type="Pfam" id="PF15628"/>
    </source>
</evidence>
<feature type="domain" description="Permuted single zf-CXXC unit" evidence="8">
    <location>
        <begin position="1854"/>
        <end position="1884"/>
    </location>
</feature>